<dbReference type="GO" id="GO:0009231">
    <property type="term" value="P:riboflavin biosynthetic process"/>
    <property type="evidence" value="ECO:0007669"/>
    <property type="project" value="UniProtKB-KW"/>
</dbReference>
<keyword evidence="13" id="KW-1185">Reference proteome</keyword>
<keyword evidence="8" id="KW-0677">Repeat</keyword>
<dbReference type="Proteomes" id="UP000604083">
    <property type="component" value="Unassembled WGS sequence"/>
</dbReference>
<dbReference type="GO" id="GO:0004746">
    <property type="term" value="F:riboflavin synthase activity"/>
    <property type="evidence" value="ECO:0007669"/>
    <property type="project" value="UniProtKB-UniRule"/>
</dbReference>
<feature type="domain" description="Lumazine-binding" evidence="11">
    <location>
        <begin position="96"/>
        <end position="192"/>
    </location>
</feature>
<keyword evidence="7 12" id="KW-0808">Transferase</keyword>
<dbReference type="InterPro" id="IPR017938">
    <property type="entry name" value="Riboflavin_synthase-like_b-brl"/>
</dbReference>
<dbReference type="NCBIfam" id="TIGR00187">
    <property type="entry name" value="ribE"/>
    <property type="match status" value="1"/>
</dbReference>
<evidence type="ECO:0000259" key="11">
    <source>
        <dbReference type="PROSITE" id="PS51177"/>
    </source>
</evidence>
<dbReference type="PROSITE" id="PS51177">
    <property type="entry name" value="LUMAZINE_BIND"/>
    <property type="match status" value="2"/>
</dbReference>
<dbReference type="FunFam" id="2.40.30.20:FF:000003">
    <property type="entry name" value="Riboflavin synthase, alpha subunit"/>
    <property type="match status" value="1"/>
</dbReference>
<dbReference type="EMBL" id="JAENIO010000019">
    <property type="protein sequence ID" value="MBK1834193.1"/>
    <property type="molecule type" value="Genomic_DNA"/>
</dbReference>
<dbReference type="InterPro" id="IPR001783">
    <property type="entry name" value="Lumazine-bd"/>
</dbReference>
<evidence type="ECO:0000256" key="4">
    <source>
        <dbReference type="ARBA" id="ARBA00012827"/>
    </source>
</evidence>
<comment type="caution">
    <text evidence="12">The sequence shown here is derived from an EMBL/GenBank/DDBJ whole genome shotgun (WGS) entry which is preliminary data.</text>
</comment>
<gene>
    <name evidence="12" type="ORF">JIN78_08980</name>
</gene>
<dbReference type="NCBIfam" id="NF006767">
    <property type="entry name" value="PRK09289.1"/>
    <property type="match status" value="1"/>
</dbReference>
<keyword evidence="6" id="KW-0686">Riboflavin biosynthesis</keyword>
<sequence length="202" mass="21673">MFTGLVEAVGTVTHWEDKGEQARLTLSLPFASELALGDSVAVNGCCLTVTQISIAEASFDILRQTLQVTALGGLEPGQAVNLERALRIGDHLGGHFVQGHVDAMGEILDWSPHGQDHRLEVSLPEDIRNLCLPKGSLAIDGISLTLAELTADSAVCWITPHTTAATHLEQARIGQKVNLEGDLLAKYVRQQLAHSPSTEVKK</sequence>
<dbReference type="InterPro" id="IPR023366">
    <property type="entry name" value="ATP_synth_asu-like_sf"/>
</dbReference>
<comment type="pathway">
    <text evidence="3">Cofactor biosynthesis; riboflavin biosynthesis; riboflavin from 2-hydroxy-3-oxobutyl phosphate and 5-amino-6-(D-ribitylamino)uracil: step 2/2.</text>
</comment>
<evidence type="ECO:0000313" key="12">
    <source>
        <dbReference type="EMBL" id="MBK1834193.1"/>
    </source>
</evidence>
<comment type="function">
    <text evidence="2">Catalyzes the dismutation of two molecules of 6,7-dimethyl-8-ribityllumazine, resulting in the formation of riboflavin and 5-amino-6-(D-ribitylamino)uracil.</text>
</comment>
<dbReference type="RefSeq" id="WP_200391628.1">
    <property type="nucleotide sequence ID" value="NZ_JAENIO010000019.1"/>
</dbReference>
<dbReference type="NCBIfam" id="NF009566">
    <property type="entry name" value="PRK13020.1"/>
    <property type="match status" value="1"/>
</dbReference>
<accession>A0A934RRM1</accession>
<dbReference type="InterPro" id="IPR026017">
    <property type="entry name" value="Lumazine-bd_dom"/>
</dbReference>
<dbReference type="PIRSF" id="PIRSF000498">
    <property type="entry name" value="Riboflavin_syn_A"/>
    <property type="match status" value="1"/>
</dbReference>
<organism evidence="12 13">
    <name type="scientific">Roseibacillus ishigakijimensis</name>
    <dbReference type="NCBI Taxonomy" id="454146"/>
    <lineage>
        <taxon>Bacteria</taxon>
        <taxon>Pseudomonadati</taxon>
        <taxon>Verrucomicrobiota</taxon>
        <taxon>Verrucomicrobiia</taxon>
        <taxon>Verrucomicrobiales</taxon>
        <taxon>Verrucomicrobiaceae</taxon>
        <taxon>Roseibacillus</taxon>
    </lineage>
</organism>
<dbReference type="SUPFAM" id="SSF63380">
    <property type="entry name" value="Riboflavin synthase domain-like"/>
    <property type="match status" value="2"/>
</dbReference>
<feature type="domain" description="Lumazine-binding" evidence="11">
    <location>
        <begin position="1"/>
        <end position="95"/>
    </location>
</feature>
<dbReference type="Pfam" id="PF00677">
    <property type="entry name" value="Lum_binding"/>
    <property type="match status" value="2"/>
</dbReference>
<comment type="catalytic activity">
    <reaction evidence="1">
        <text>2 6,7-dimethyl-8-(1-D-ribityl)lumazine + H(+) = 5-amino-6-(D-ribitylamino)uracil + riboflavin</text>
        <dbReference type="Rhea" id="RHEA:20772"/>
        <dbReference type="ChEBI" id="CHEBI:15378"/>
        <dbReference type="ChEBI" id="CHEBI:15934"/>
        <dbReference type="ChEBI" id="CHEBI:57986"/>
        <dbReference type="ChEBI" id="CHEBI:58201"/>
        <dbReference type="EC" id="2.5.1.9"/>
    </reaction>
</comment>
<feature type="repeat" description="Lumazine-binding" evidence="10">
    <location>
        <begin position="1"/>
        <end position="95"/>
    </location>
</feature>
<proteinExistence type="predicted"/>
<protein>
    <recommendedName>
        <fullName evidence="5 9">Riboflavin synthase</fullName>
        <ecNumber evidence="4 9">2.5.1.9</ecNumber>
    </recommendedName>
</protein>
<evidence type="ECO:0000256" key="9">
    <source>
        <dbReference type="NCBIfam" id="TIGR00187"/>
    </source>
</evidence>
<dbReference type="Gene3D" id="2.40.30.20">
    <property type="match status" value="2"/>
</dbReference>
<evidence type="ECO:0000256" key="7">
    <source>
        <dbReference type="ARBA" id="ARBA00022679"/>
    </source>
</evidence>
<feature type="repeat" description="Lumazine-binding" evidence="10">
    <location>
        <begin position="96"/>
        <end position="192"/>
    </location>
</feature>
<dbReference type="EC" id="2.5.1.9" evidence="4 9"/>
<evidence type="ECO:0000256" key="2">
    <source>
        <dbReference type="ARBA" id="ARBA00002803"/>
    </source>
</evidence>
<dbReference type="PANTHER" id="PTHR21098">
    <property type="entry name" value="RIBOFLAVIN SYNTHASE ALPHA CHAIN"/>
    <property type="match status" value="1"/>
</dbReference>
<evidence type="ECO:0000256" key="8">
    <source>
        <dbReference type="ARBA" id="ARBA00022737"/>
    </source>
</evidence>
<evidence type="ECO:0000313" key="13">
    <source>
        <dbReference type="Proteomes" id="UP000604083"/>
    </source>
</evidence>
<dbReference type="PANTHER" id="PTHR21098:SF12">
    <property type="entry name" value="RIBOFLAVIN SYNTHASE"/>
    <property type="match status" value="1"/>
</dbReference>
<dbReference type="CDD" id="cd00402">
    <property type="entry name" value="Riboflavin_synthase_like"/>
    <property type="match status" value="1"/>
</dbReference>
<dbReference type="AlphaFoldDB" id="A0A934RRM1"/>
<evidence type="ECO:0000256" key="10">
    <source>
        <dbReference type="PROSITE-ProRule" id="PRU00524"/>
    </source>
</evidence>
<name>A0A934RRM1_9BACT</name>
<evidence type="ECO:0000256" key="1">
    <source>
        <dbReference type="ARBA" id="ARBA00000968"/>
    </source>
</evidence>
<evidence type="ECO:0000256" key="6">
    <source>
        <dbReference type="ARBA" id="ARBA00022619"/>
    </source>
</evidence>
<evidence type="ECO:0000256" key="3">
    <source>
        <dbReference type="ARBA" id="ARBA00004887"/>
    </source>
</evidence>
<reference evidence="12" key="1">
    <citation type="submission" date="2021-01" db="EMBL/GenBank/DDBJ databases">
        <title>Modified the classification status of verrucomicrobia.</title>
        <authorList>
            <person name="Feng X."/>
        </authorList>
    </citation>
    <scope>NUCLEOTIDE SEQUENCE</scope>
    <source>
        <strain evidence="12">KCTC 12986</strain>
    </source>
</reference>
<evidence type="ECO:0000256" key="5">
    <source>
        <dbReference type="ARBA" id="ARBA00013950"/>
    </source>
</evidence>